<comment type="caution">
    <text evidence="5">The sequence shown here is derived from an EMBL/GenBank/DDBJ whole genome shotgun (WGS) entry which is preliminary data.</text>
</comment>
<proteinExistence type="predicted"/>
<sequence>MTQHSDQAPRSGHTNGEPQRAMFDAIDRQIVAELSKDARLSIRALAERVHVSRTTAHSRLQHLVQTGVITGFGAQIDRKSIGLHVTALVVVKIGDIAWEEIAVELAALPFVEKVQAVSGDIDIMLTVSAPDNEQLSQAILRDIHNLPGVVSTRSHLILEEIDGQAPAQTLDIWH</sequence>
<dbReference type="SUPFAM" id="SSF46785">
    <property type="entry name" value="Winged helix' DNA-binding domain"/>
    <property type="match status" value="1"/>
</dbReference>
<name>A0ABW1VCU9_9MICO</name>
<organism evidence="5 6">
    <name type="scientific">Luethyella okanaganae</name>
    <dbReference type="NCBI Taxonomy" id="69372"/>
    <lineage>
        <taxon>Bacteria</taxon>
        <taxon>Bacillati</taxon>
        <taxon>Actinomycetota</taxon>
        <taxon>Actinomycetes</taxon>
        <taxon>Micrococcales</taxon>
        <taxon>Microbacteriaceae</taxon>
        <taxon>Luethyella</taxon>
    </lineage>
</organism>
<dbReference type="EMBL" id="JBHSTP010000001">
    <property type="protein sequence ID" value="MFC6355563.1"/>
    <property type="molecule type" value="Genomic_DNA"/>
</dbReference>
<keyword evidence="6" id="KW-1185">Reference proteome</keyword>
<keyword evidence="2" id="KW-0238">DNA-binding</keyword>
<dbReference type="InterPro" id="IPR019887">
    <property type="entry name" value="Tscrpt_reg_AsnC/Lrp_C"/>
</dbReference>
<dbReference type="Gene3D" id="1.10.10.10">
    <property type="entry name" value="Winged helix-like DNA-binding domain superfamily/Winged helix DNA-binding domain"/>
    <property type="match status" value="1"/>
</dbReference>
<dbReference type="Pfam" id="PF01037">
    <property type="entry name" value="AsnC_trans_reg"/>
    <property type="match status" value="1"/>
</dbReference>
<keyword evidence="1" id="KW-0805">Transcription regulation</keyword>
<dbReference type="InterPro" id="IPR019888">
    <property type="entry name" value="Tscrpt_reg_AsnC-like"/>
</dbReference>
<gene>
    <name evidence="5" type="ORF">ACFQB0_05520</name>
</gene>
<evidence type="ECO:0000259" key="4">
    <source>
        <dbReference type="PROSITE" id="PS50956"/>
    </source>
</evidence>
<dbReference type="RefSeq" id="WP_386728561.1">
    <property type="nucleotide sequence ID" value="NZ_JBHSTP010000001.1"/>
</dbReference>
<evidence type="ECO:0000313" key="6">
    <source>
        <dbReference type="Proteomes" id="UP001596306"/>
    </source>
</evidence>
<dbReference type="SUPFAM" id="SSF54909">
    <property type="entry name" value="Dimeric alpha+beta barrel"/>
    <property type="match status" value="1"/>
</dbReference>
<dbReference type="PRINTS" id="PR00033">
    <property type="entry name" value="HTHASNC"/>
</dbReference>
<dbReference type="InterPro" id="IPR036390">
    <property type="entry name" value="WH_DNA-bd_sf"/>
</dbReference>
<dbReference type="Gene3D" id="3.30.70.920">
    <property type="match status" value="1"/>
</dbReference>
<evidence type="ECO:0000313" key="5">
    <source>
        <dbReference type="EMBL" id="MFC6355563.1"/>
    </source>
</evidence>
<reference evidence="6" key="1">
    <citation type="journal article" date="2019" name="Int. J. Syst. Evol. Microbiol.">
        <title>The Global Catalogue of Microorganisms (GCM) 10K type strain sequencing project: providing services to taxonomists for standard genome sequencing and annotation.</title>
        <authorList>
            <consortium name="The Broad Institute Genomics Platform"/>
            <consortium name="The Broad Institute Genome Sequencing Center for Infectious Disease"/>
            <person name="Wu L."/>
            <person name="Ma J."/>
        </authorList>
    </citation>
    <scope>NUCLEOTIDE SEQUENCE [LARGE SCALE GENOMIC DNA]</scope>
    <source>
        <strain evidence="6">CCUG 43304</strain>
    </source>
</reference>
<dbReference type="Pfam" id="PF13412">
    <property type="entry name" value="HTH_24"/>
    <property type="match status" value="1"/>
</dbReference>
<dbReference type="SMART" id="SM00344">
    <property type="entry name" value="HTH_ASNC"/>
    <property type="match status" value="1"/>
</dbReference>
<dbReference type="PANTHER" id="PTHR30154">
    <property type="entry name" value="LEUCINE-RESPONSIVE REGULATORY PROTEIN"/>
    <property type="match status" value="1"/>
</dbReference>
<accession>A0ABW1VCU9</accession>
<evidence type="ECO:0000256" key="1">
    <source>
        <dbReference type="ARBA" id="ARBA00023015"/>
    </source>
</evidence>
<evidence type="ECO:0000256" key="3">
    <source>
        <dbReference type="ARBA" id="ARBA00023163"/>
    </source>
</evidence>
<dbReference type="PANTHER" id="PTHR30154:SF34">
    <property type="entry name" value="TRANSCRIPTIONAL REGULATOR AZLB"/>
    <property type="match status" value="1"/>
</dbReference>
<dbReference type="InterPro" id="IPR036388">
    <property type="entry name" value="WH-like_DNA-bd_sf"/>
</dbReference>
<dbReference type="InterPro" id="IPR011008">
    <property type="entry name" value="Dimeric_a/b-barrel"/>
</dbReference>
<keyword evidence="3" id="KW-0804">Transcription</keyword>
<dbReference type="InterPro" id="IPR000485">
    <property type="entry name" value="AsnC-type_HTH_dom"/>
</dbReference>
<feature type="domain" description="HTH asnC-type" evidence="4">
    <location>
        <begin position="23"/>
        <end position="84"/>
    </location>
</feature>
<protein>
    <submittedName>
        <fullName evidence="5">Lrp/AsnC family transcriptional regulator</fullName>
    </submittedName>
</protein>
<dbReference type="PROSITE" id="PS50956">
    <property type="entry name" value="HTH_ASNC_2"/>
    <property type="match status" value="1"/>
</dbReference>
<dbReference type="Proteomes" id="UP001596306">
    <property type="component" value="Unassembled WGS sequence"/>
</dbReference>
<evidence type="ECO:0000256" key="2">
    <source>
        <dbReference type="ARBA" id="ARBA00023125"/>
    </source>
</evidence>